<accession>A0ABR2HNQ1</accession>
<protein>
    <recommendedName>
        <fullName evidence="4">F5/8 type C domain-containing protein</fullName>
    </recommendedName>
</protein>
<keyword evidence="3" id="KW-1185">Reference proteome</keyword>
<evidence type="ECO:0000313" key="2">
    <source>
        <dbReference type="EMBL" id="KAK8850107.1"/>
    </source>
</evidence>
<dbReference type="EMBL" id="JAPFFF010000024">
    <property type="protein sequence ID" value="KAK8850107.1"/>
    <property type="molecule type" value="Genomic_DNA"/>
</dbReference>
<evidence type="ECO:0008006" key="4">
    <source>
        <dbReference type="Google" id="ProtNLM"/>
    </source>
</evidence>
<comment type="caution">
    <text evidence="2">The sequence shown here is derived from an EMBL/GenBank/DDBJ whole genome shotgun (WGS) entry which is preliminary data.</text>
</comment>
<dbReference type="SUPFAM" id="SSF49785">
    <property type="entry name" value="Galactose-binding domain-like"/>
    <property type="match status" value="1"/>
</dbReference>
<evidence type="ECO:0000256" key="1">
    <source>
        <dbReference type="SAM" id="MobiDB-lite"/>
    </source>
</evidence>
<proteinExistence type="predicted"/>
<gene>
    <name evidence="2" type="ORF">M9Y10_018218</name>
</gene>
<dbReference type="Proteomes" id="UP001470230">
    <property type="component" value="Unassembled WGS sequence"/>
</dbReference>
<name>A0ABR2HNQ1_9EUKA</name>
<feature type="region of interest" description="Disordered" evidence="1">
    <location>
        <begin position="284"/>
        <end position="313"/>
    </location>
</feature>
<feature type="compositionally biased region" description="Acidic residues" evidence="1">
    <location>
        <begin position="348"/>
        <end position="362"/>
    </location>
</feature>
<dbReference type="InterPro" id="IPR008979">
    <property type="entry name" value="Galactose-bd-like_sf"/>
</dbReference>
<sequence length="549" mass="64752">MKSFKVKIPPTKVENDLLIIYKRGKNEFHELKTSKDDFYKSLRYYHPNETKQNDLIYIQDNIPFDIFEKFISSITSKEVEINEKNLSQFCYLCQKYEYEEFRGEIEKIMQKEPNAHSFTEQIKAMALNDLNSNELDESRKEEIIARSLDISIQNGFLNNFSLDKIVRILNSPKKVIKDHHLLFSFVIQTIQKFENEKLNENDRKSLSVLPSTLDFCEMTTDEIEKLFEIEKANSFDCPQNSKGIIQNFISNDKEMQKKIIELEQRMIEMEKNFKMQIENLEEELQNSQDKEAVKKQIPIQKEEEESEKKNDENNIQFLAQVQEEEENTKMAIKQLQQLFIAQNQISKEEDEDEEDNFEEEKEETSKNENSFEIKKFEFNENKELDGIIKYLSDKTGGNPHDNGTIEVTSNSICSPSCHPKNLLNSIKEDDYLPKSSELNAWVSFDFKNMEIQISKYSIKSSDFGQDYGHIKNWVIETSNNGKDWMKIDEHSDYSDLNGPNLIKTFDVHSNRFSRFCRFRNTGEYWGIKEKWGIQFNSIEFYGSIKIPSQ</sequence>
<organism evidence="2 3">
    <name type="scientific">Tritrichomonas musculus</name>
    <dbReference type="NCBI Taxonomy" id="1915356"/>
    <lineage>
        <taxon>Eukaryota</taxon>
        <taxon>Metamonada</taxon>
        <taxon>Parabasalia</taxon>
        <taxon>Tritrichomonadida</taxon>
        <taxon>Tritrichomonadidae</taxon>
        <taxon>Tritrichomonas</taxon>
    </lineage>
</organism>
<evidence type="ECO:0000313" key="3">
    <source>
        <dbReference type="Proteomes" id="UP001470230"/>
    </source>
</evidence>
<feature type="region of interest" description="Disordered" evidence="1">
    <location>
        <begin position="346"/>
        <end position="369"/>
    </location>
</feature>
<reference evidence="2 3" key="1">
    <citation type="submission" date="2024-04" db="EMBL/GenBank/DDBJ databases">
        <title>Tritrichomonas musculus Genome.</title>
        <authorList>
            <person name="Alves-Ferreira E."/>
            <person name="Grigg M."/>
            <person name="Lorenzi H."/>
            <person name="Galac M."/>
        </authorList>
    </citation>
    <scope>NUCLEOTIDE SEQUENCE [LARGE SCALE GENOMIC DNA]</scope>
    <source>
        <strain evidence="2 3">EAF2021</strain>
    </source>
</reference>
<dbReference type="Gene3D" id="2.60.120.260">
    <property type="entry name" value="Galactose-binding domain-like"/>
    <property type="match status" value="1"/>
</dbReference>